<dbReference type="AlphaFoldDB" id="A0A1I7ZK84"/>
<accession>A0A1I7ZK84</accession>
<organism evidence="1 2">
    <name type="scientific">Steinernema glaseri</name>
    <dbReference type="NCBI Taxonomy" id="37863"/>
    <lineage>
        <taxon>Eukaryota</taxon>
        <taxon>Metazoa</taxon>
        <taxon>Ecdysozoa</taxon>
        <taxon>Nematoda</taxon>
        <taxon>Chromadorea</taxon>
        <taxon>Rhabditida</taxon>
        <taxon>Tylenchina</taxon>
        <taxon>Panagrolaimomorpha</taxon>
        <taxon>Strongyloidoidea</taxon>
        <taxon>Steinernematidae</taxon>
        <taxon>Steinernema</taxon>
    </lineage>
</organism>
<protein>
    <submittedName>
        <fullName evidence="2">F-box domain-containing protein</fullName>
    </submittedName>
</protein>
<sequence>MLSDACAMNSVPEVFLDAVCSQLERKDLENLRKTTRRWESKATVHYDKRKDVDVLIHANPEGTQVAIGMLRYSHLELVSFILWPPEDSRSFFVPFTADPRYDRITKLHLGGINNGPITPTFGNLPEKVSIERFGNKVLPLLRSLAVDCELIISDVHTYHPNLTDTIFRGLRTCTQLTTISTGNHGGECPDFIKHQLSLGQVRELLLYGGENWPAYIKASVHQFLKAPNFVGLDIFASDITLDFDVVKDFVERCLKGELHHNASISGTTSFHLSRLRSIHQQNIFCIKGEHDRIERSTTVWKKQNRTLIAYTHPDSFLELKQQKIGF</sequence>
<evidence type="ECO:0000313" key="2">
    <source>
        <dbReference type="WBParaSite" id="L893_g2702.t1"/>
    </source>
</evidence>
<reference evidence="2" key="1">
    <citation type="submission" date="2016-11" db="UniProtKB">
        <authorList>
            <consortium name="WormBaseParasite"/>
        </authorList>
    </citation>
    <scope>IDENTIFICATION</scope>
</reference>
<proteinExistence type="predicted"/>
<evidence type="ECO:0000313" key="1">
    <source>
        <dbReference type="Proteomes" id="UP000095287"/>
    </source>
</evidence>
<dbReference type="Proteomes" id="UP000095287">
    <property type="component" value="Unplaced"/>
</dbReference>
<dbReference type="WBParaSite" id="L893_g2702.t1">
    <property type="protein sequence ID" value="L893_g2702.t1"/>
    <property type="gene ID" value="L893_g2702"/>
</dbReference>
<name>A0A1I7ZK84_9BILA</name>
<keyword evidence="1" id="KW-1185">Reference proteome</keyword>